<comment type="caution">
    <text evidence="6">The sequence shown here is derived from an EMBL/GenBank/DDBJ whole genome shotgun (WGS) entry which is preliminary data.</text>
</comment>
<dbReference type="Pfam" id="PF13535">
    <property type="entry name" value="ATP-grasp_4"/>
    <property type="match status" value="1"/>
</dbReference>
<keyword evidence="7" id="KW-1185">Reference proteome</keyword>
<keyword evidence="3 4" id="KW-0067">ATP-binding</keyword>
<evidence type="ECO:0000259" key="5">
    <source>
        <dbReference type="PROSITE" id="PS50975"/>
    </source>
</evidence>
<dbReference type="PROSITE" id="PS50975">
    <property type="entry name" value="ATP_GRASP"/>
    <property type="match status" value="1"/>
</dbReference>
<dbReference type="Proteomes" id="UP000233786">
    <property type="component" value="Unassembled WGS sequence"/>
</dbReference>
<feature type="domain" description="ATP-grasp" evidence="5">
    <location>
        <begin position="110"/>
        <end position="309"/>
    </location>
</feature>
<dbReference type="GO" id="GO:0046872">
    <property type="term" value="F:metal ion binding"/>
    <property type="evidence" value="ECO:0007669"/>
    <property type="project" value="InterPro"/>
</dbReference>
<dbReference type="GO" id="GO:0005524">
    <property type="term" value="F:ATP binding"/>
    <property type="evidence" value="ECO:0007669"/>
    <property type="project" value="UniProtKB-UniRule"/>
</dbReference>
<dbReference type="RefSeq" id="WP_170121577.1">
    <property type="nucleotide sequence ID" value="NZ_CP061007.1"/>
</dbReference>
<dbReference type="Gene3D" id="3.30.470.20">
    <property type="entry name" value="ATP-grasp fold, B domain"/>
    <property type="match status" value="1"/>
</dbReference>
<dbReference type="AlphaFoldDB" id="A0A2N3Y1T6"/>
<dbReference type="STRING" id="994479.GCA_000194155_04632"/>
<dbReference type="InterPro" id="IPR052032">
    <property type="entry name" value="ATP-dep_AA_Ligase"/>
</dbReference>
<evidence type="ECO:0000256" key="4">
    <source>
        <dbReference type="PROSITE-ProRule" id="PRU00409"/>
    </source>
</evidence>
<dbReference type="InterPro" id="IPR011761">
    <property type="entry name" value="ATP-grasp"/>
</dbReference>
<evidence type="ECO:0000256" key="3">
    <source>
        <dbReference type="ARBA" id="ARBA00022840"/>
    </source>
</evidence>
<keyword evidence="1" id="KW-0436">Ligase</keyword>
<dbReference type="EMBL" id="PJNB01000001">
    <property type="protein sequence ID" value="PKW16883.1"/>
    <property type="molecule type" value="Genomic_DNA"/>
</dbReference>
<sequence>MSPRLLLLGAGDPDYRGYSLEALASNFRVTLLDASANEWQRSVVDEHVDLAHRDPALVSDYVDRNQGRFDGIFTYDEFSVEAAAEAGADAGLRANPVATARACRDKAEMRARLAAGNVPSARSVQVDSRDAARGAAREIGYPVVLKPQALAGSIGVIRVDADSELEVAYDIASNSGHGTYGSSDRRLLVEEYLDGPEISVECVVQDGVPEVLAITRKSLGPAPYFEEIGHVVAPGEPVTADDSTIVSVVRAANSAVEIAWGATHTELRLTRTGPRVVEIGARPGGDLIPLLVRLATGRDQVVEAAAAVCGVGLPAVPAGPEGGGPAAAAIRFIYPPAESRLVGLHLDPEIESAPWLHAFTREVEFGTVLRTPPHAFLDRIGFAVVRAESTNRCQQYLDAVENGLTVSCNRLADAV</sequence>
<name>A0A2N3Y1T6_SACSN</name>
<organism evidence="6 7">
    <name type="scientific">Saccharopolyspora spinosa</name>
    <dbReference type="NCBI Taxonomy" id="60894"/>
    <lineage>
        <taxon>Bacteria</taxon>
        <taxon>Bacillati</taxon>
        <taxon>Actinomycetota</taxon>
        <taxon>Actinomycetes</taxon>
        <taxon>Pseudonocardiales</taxon>
        <taxon>Pseudonocardiaceae</taxon>
        <taxon>Saccharopolyspora</taxon>
    </lineage>
</organism>
<dbReference type="SMART" id="SM01209">
    <property type="entry name" value="GARS_A"/>
    <property type="match status" value="1"/>
</dbReference>
<evidence type="ECO:0000313" key="7">
    <source>
        <dbReference type="Proteomes" id="UP000233786"/>
    </source>
</evidence>
<protein>
    <submittedName>
        <fullName evidence="6">ATP-grasp domain-containing protein</fullName>
    </submittedName>
</protein>
<evidence type="ECO:0000256" key="2">
    <source>
        <dbReference type="ARBA" id="ARBA00022741"/>
    </source>
</evidence>
<reference evidence="6" key="1">
    <citation type="submission" date="2017-12" db="EMBL/GenBank/DDBJ databases">
        <title>Sequencing the genomes of 1000 Actinobacteria strains.</title>
        <authorList>
            <person name="Klenk H.-P."/>
        </authorList>
    </citation>
    <scope>NUCLEOTIDE SEQUENCE [LARGE SCALE GENOMIC DNA]</scope>
    <source>
        <strain evidence="6">DSM 44228</strain>
    </source>
</reference>
<keyword evidence="2 4" id="KW-0547">Nucleotide-binding</keyword>
<dbReference type="PANTHER" id="PTHR43585">
    <property type="entry name" value="FUMIPYRROLE BIOSYNTHESIS PROTEIN C"/>
    <property type="match status" value="1"/>
</dbReference>
<evidence type="ECO:0000256" key="1">
    <source>
        <dbReference type="ARBA" id="ARBA00022598"/>
    </source>
</evidence>
<accession>A0A2N3Y1T6</accession>
<gene>
    <name evidence="6" type="ORF">A8926_4784</name>
</gene>
<proteinExistence type="predicted"/>
<evidence type="ECO:0000313" key="6">
    <source>
        <dbReference type="EMBL" id="PKW16883.1"/>
    </source>
</evidence>
<dbReference type="GO" id="GO:0016874">
    <property type="term" value="F:ligase activity"/>
    <property type="evidence" value="ECO:0007669"/>
    <property type="project" value="UniProtKB-KW"/>
</dbReference>
<dbReference type="PANTHER" id="PTHR43585:SF2">
    <property type="entry name" value="ATP-GRASP ENZYME FSQD"/>
    <property type="match status" value="1"/>
</dbReference>
<dbReference type="SUPFAM" id="SSF56059">
    <property type="entry name" value="Glutathione synthetase ATP-binding domain-like"/>
    <property type="match status" value="1"/>
</dbReference>